<accession>A0ACD1IV00</accession>
<dbReference type="EMBL" id="KZ824535">
    <property type="protein sequence ID" value="RAK94264.1"/>
    <property type="molecule type" value="Genomic_DNA"/>
</dbReference>
<proteinExistence type="predicted"/>
<gene>
    <name evidence="1" type="ORF">BO79DRAFT_223334</name>
</gene>
<sequence length="262" mass="27322">MAIHPDLHGKTAMVTGGGRGIGKAISFALARSGVKVALAEVDEAVGRQVEKELVSQGYEARFIETDVTSSSSIRNAVEETITIFGNLDIAVNNAGLDETEWGRVMDTNLSSVAYCLKGELQQMITQGRGGSIINISSSGALKTKPTMPAYCASKHGVAALTTTAAKENGHNQIRVNAVAPGMTKTVMLTDALTKIGASEDVLAKQSSLLGRCARPEEVAESVLWLASDSSSYVTGVIIPVDAGISIQKLAGFNGLQTPKSGT</sequence>
<name>A0ACD1IV00_9EURO</name>
<evidence type="ECO:0000313" key="1">
    <source>
        <dbReference type="EMBL" id="RAK94264.1"/>
    </source>
</evidence>
<reference evidence="1" key="1">
    <citation type="submission" date="2018-02" db="EMBL/GenBank/DDBJ databases">
        <title>The genomes of Aspergillus section Nigri reveals drivers in fungal speciation.</title>
        <authorList>
            <consortium name="DOE Joint Genome Institute"/>
            <person name="Vesth T.C."/>
            <person name="Nybo J."/>
            <person name="Theobald S."/>
            <person name="Brandl J."/>
            <person name="Frisvad J.C."/>
            <person name="Nielsen K.F."/>
            <person name="Lyhne E.K."/>
            <person name="Kogle M.E."/>
            <person name="Kuo A."/>
            <person name="Riley R."/>
            <person name="Clum A."/>
            <person name="Nolan M."/>
            <person name="Lipzen A."/>
            <person name="Salamov A."/>
            <person name="Henrissat B."/>
            <person name="Wiebenga A."/>
            <person name="De vries R.P."/>
            <person name="Grigoriev I.V."/>
            <person name="Mortensen U.H."/>
            <person name="Andersen M.R."/>
            <person name="Baker S.E."/>
        </authorList>
    </citation>
    <scope>NUCLEOTIDE SEQUENCE</scope>
    <source>
        <strain evidence="1">CBS 115574</strain>
    </source>
</reference>
<organism evidence="1 2">
    <name type="scientific">Aspergillus costaricaensis CBS 115574</name>
    <dbReference type="NCBI Taxonomy" id="1448317"/>
    <lineage>
        <taxon>Eukaryota</taxon>
        <taxon>Fungi</taxon>
        <taxon>Dikarya</taxon>
        <taxon>Ascomycota</taxon>
        <taxon>Pezizomycotina</taxon>
        <taxon>Eurotiomycetes</taxon>
        <taxon>Eurotiomycetidae</taxon>
        <taxon>Eurotiales</taxon>
        <taxon>Aspergillaceae</taxon>
        <taxon>Aspergillus</taxon>
        <taxon>Aspergillus subgen. Circumdati</taxon>
    </lineage>
</organism>
<keyword evidence="2" id="KW-1185">Reference proteome</keyword>
<dbReference type="Proteomes" id="UP000249748">
    <property type="component" value="Unassembled WGS sequence"/>
</dbReference>
<protein>
    <submittedName>
        <fullName evidence="1">NAD(P)-binding protein</fullName>
    </submittedName>
</protein>
<evidence type="ECO:0000313" key="2">
    <source>
        <dbReference type="Proteomes" id="UP000249748"/>
    </source>
</evidence>